<dbReference type="AlphaFoldDB" id="A0A5P1FQP6"/>
<evidence type="ECO:0000256" key="1">
    <source>
        <dbReference type="ARBA" id="ARBA00022737"/>
    </source>
</evidence>
<dbReference type="EMBL" id="CM007381">
    <property type="protein sequence ID" value="ONK79747.1"/>
    <property type="molecule type" value="Genomic_DNA"/>
</dbReference>
<dbReference type="InterPro" id="IPR046848">
    <property type="entry name" value="E_motif"/>
</dbReference>
<dbReference type="GO" id="GO:0003723">
    <property type="term" value="F:RNA binding"/>
    <property type="evidence" value="ECO:0007669"/>
    <property type="project" value="InterPro"/>
</dbReference>
<dbReference type="Pfam" id="PF20431">
    <property type="entry name" value="E_motif"/>
    <property type="match status" value="1"/>
</dbReference>
<keyword evidence="1" id="KW-0677">Repeat</keyword>
<feature type="repeat" description="PPR" evidence="2">
    <location>
        <begin position="55"/>
        <end position="89"/>
    </location>
</feature>
<feature type="repeat" description="PPR" evidence="2">
    <location>
        <begin position="20"/>
        <end position="54"/>
    </location>
</feature>
<dbReference type="InterPro" id="IPR011990">
    <property type="entry name" value="TPR-like_helical_dom_sf"/>
</dbReference>
<gene>
    <name evidence="3" type="ORF">A4U43_C01F9660</name>
</gene>
<dbReference type="Pfam" id="PF01535">
    <property type="entry name" value="PPR"/>
    <property type="match status" value="4"/>
</dbReference>
<feature type="repeat" description="PPR" evidence="2">
    <location>
        <begin position="121"/>
        <end position="155"/>
    </location>
</feature>
<sequence>MNSGNLNAARKLFDEMPQLTTVSYNAIISGYNKCGQTQEPLTLLTQMHSSNTKLNETTFTSLLSACSRSSSFDLGKQIHSLILKSGFEGFSLVGSSLLNLYTSCFDISNAYRLFELLHCRNPLLWSLMVVGFVKSRMLDEALDLFDKMNVSSRDVYSWTSLISGCAQNDDDVQRRKALELFVSMTSNGDVKPNEFTYDSVLRACVKLEAVDFGRMIHGCLIRLGLEHDDSISGALVEFYCKLGYLDDTKRVFDQLDKNPCLNTCNLMIGSLVDVGNIREAEFIFNQLEEKNPVSYNLMIKGYADNGRIQESIALFDRMPCKNIVSYNTMISVYHKAGMFDKALKLFEFVKEENNTVTWNSMISGYVQNEQPTEAIKLYAVMQRSSIVCSRSTFSALFRACASMGTVSQGRMIHAQLIKTPFASNVFVGTSLVDMYAKCGSIDDSKLAFRVGERVAERMLGMDSMHVSVYVILSNIYARVGRWEKVREVREKLRGLRVKKDPGCSWIEAKDRVHVFCVEDRSHPESSEIFSVLGVLRDDVCSSCEFGFDPFVYDMHEHLVDSF</sequence>
<accession>A0A5P1FQP6</accession>
<dbReference type="PANTHER" id="PTHR47926">
    <property type="entry name" value="PENTATRICOPEPTIDE REPEAT-CONTAINING PROTEIN"/>
    <property type="match status" value="1"/>
</dbReference>
<dbReference type="PROSITE" id="PS51375">
    <property type="entry name" value="PPR"/>
    <property type="match status" value="5"/>
</dbReference>
<evidence type="ECO:0008006" key="5">
    <source>
        <dbReference type="Google" id="ProtNLM"/>
    </source>
</evidence>
<dbReference type="InterPro" id="IPR046960">
    <property type="entry name" value="PPR_At4g14850-like_plant"/>
</dbReference>
<evidence type="ECO:0000313" key="3">
    <source>
        <dbReference type="EMBL" id="ONK79747.1"/>
    </source>
</evidence>
<feature type="repeat" description="PPR" evidence="2">
    <location>
        <begin position="291"/>
        <end position="325"/>
    </location>
</feature>
<protein>
    <recommendedName>
        <fullName evidence="5">DYW domain-containing protein</fullName>
    </recommendedName>
</protein>
<name>A0A5P1FQP6_ASPOF</name>
<dbReference type="OMA" id="QINYRIT"/>
<organism evidence="3 4">
    <name type="scientific">Asparagus officinalis</name>
    <name type="common">Garden asparagus</name>
    <dbReference type="NCBI Taxonomy" id="4686"/>
    <lineage>
        <taxon>Eukaryota</taxon>
        <taxon>Viridiplantae</taxon>
        <taxon>Streptophyta</taxon>
        <taxon>Embryophyta</taxon>
        <taxon>Tracheophyta</taxon>
        <taxon>Spermatophyta</taxon>
        <taxon>Magnoliopsida</taxon>
        <taxon>Liliopsida</taxon>
        <taxon>Asparagales</taxon>
        <taxon>Asparagaceae</taxon>
        <taxon>Asparagoideae</taxon>
        <taxon>Asparagus</taxon>
    </lineage>
</organism>
<dbReference type="GO" id="GO:0009451">
    <property type="term" value="P:RNA modification"/>
    <property type="evidence" value="ECO:0007669"/>
    <property type="project" value="InterPro"/>
</dbReference>
<evidence type="ECO:0000256" key="2">
    <source>
        <dbReference type="PROSITE-ProRule" id="PRU00708"/>
    </source>
</evidence>
<dbReference type="SUPFAM" id="SSF48452">
    <property type="entry name" value="TPR-like"/>
    <property type="match status" value="1"/>
</dbReference>
<proteinExistence type="predicted"/>
<evidence type="ECO:0000313" key="4">
    <source>
        <dbReference type="Proteomes" id="UP000243459"/>
    </source>
</evidence>
<dbReference type="Pfam" id="PF13041">
    <property type="entry name" value="PPR_2"/>
    <property type="match status" value="3"/>
</dbReference>
<dbReference type="NCBIfam" id="TIGR00756">
    <property type="entry name" value="PPR"/>
    <property type="match status" value="5"/>
</dbReference>
<keyword evidence="4" id="KW-1185">Reference proteome</keyword>
<reference evidence="4" key="1">
    <citation type="journal article" date="2017" name="Nat. Commun.">
        <title>The asparagus genome sheds light on the origin and evolution of a young Y chromosome.</title>
        <authorList>
            <person name="Harkess A."/>
            <person name="Zhou J."/>
            <person name="Xu C."/>
            <person name="Bowers J.E."/>
            <person name="Van der Hulst R."/>
            <person name="Ayyampalayam S."/>
            <person name="Mercati F."/>
            <person name="Riccardi P."/>
            <person name="McKain M.R."/>
            <person name="Kakrana A."/>
            <person name="Tang H."/>
            <person name="Ray J."/>
            <person name="Groenendijk J."/>
            <person name="Arikit S."/>
            <person name="Mathioni S.M."/>
            <person name="Nakano M."/>
            <person name="Shan H."/>
            <person name="Telgmann-Rauber A."/>
            <person name="Kanno A."/>
            <person name="Yue Z."/>
            <person name="Chen H."/>
            <person name="Li W."/>
            <person name="Chen Y."/>
            <person name="Xu X."/>
            <person name="Zhang Y."/>
            <person name="Luo S."/>
            <person name="Chen H."/>
            <person name="Gao J."/>
            <person name="Mao Z."/>
            <person name="Pires J.C."/>
            <person name="Luo M."/>
            <person name="Kudrna D."/>
            <person name="Wing R.A."/>
            <person name="Meyers B.C."/>
            <person name="Yi K."/>
            <person name="Kong H."/>
            <person name="Lavrijsen P."/>
            <person name="Sunseri F."/>
            <person name="Falavigna A."/>
            <person name="Ye Y."/>
            <person name="Leebens-Mack J.H."/>
            <person name="Chen G."/>
        </authorList>
    </citation>
    <scope>NUCLEOTIDE SEQUENCE [LARGE SCALE GENOMIC DNA]</scope>
    <source>
        <strain evidence="4">cv. DH0086</strain>
    </source>
</reference>
<dbReference type="Gramene" id="ONK79747">
    <property type="protein sequence ID" value="ONK79747"/>
    <property type="gene ID" value="A4U43_C01F9660"/>
</dbReference>
<dbReference type="Proteomes" id="UP000243459">
    <property type="component" value="Chromosome 1"/>
</dbReference>
<dbReference type="PANTHER" id="PTHR47926:SF360">
    <property type="entry name" value="PENTATRICOPEPTIDE REPEAT-CONTAINING PROTEIN"/>
    <property type="match status" value="1"/>
</dbReference>
<dbReference type="InterPro" id="IPR002885">
    <property type="entry name" value="PPR_rpt"/>
</dbReference>
<feature type="repeat" description="PPR" evidence="2">
    <location>
        <begin position="354"/>
        <end position="388"/>
    </location>
</feature>
<dbReference type="Gene3D" id="1.25.40.10">
    <property type="entry name" value="Tetratricopeptide repeat domain"/>
    <property type="match status" value="5"/>
</dbReference>